<keyword evidence="1" id="KW-0433">Leucine-rich repeat</keyword>
<dbReference type="PANTHER" id="PTHR33463:SF187">
    <property type="entry name" value="AND NB-ARC DOMAIN DISEASE RESISTANCE PROTEIN, PUTATIVE-RELATED"/>
    <property type="match status" value="1"/>
</dbReference>
<dbReference type="EMBL" id="MLFT02000010">
    <property type="protein sequence ID" value="PHT35973.1"/>
    <property type="molecule type" value="Genomic_DNA"/>
</dbReference>
<dbReference type="SUPFAM" id="SSF52540">
    <property type="entry name" value="P-loop containing nucleoside triphosphate hydrolases"/>
    <property type="match status" value="1"/>
</dbReference>
<protein>
    <submittedName>
        <fullName evidence="3">Uncharacterized protein</fullName>
    </submittedName>
</protein>
<dbReference type="InterPro" id="IPR027417">
    <property type="entry name" value="P-loop_NTPase"/>
</dbReference>
<dbReference type="SUPFAM" id="SSF52058">
    <property type="entry name" value="L domain-like"/>
    <property type="match status" value="1"/>
</dbReference>
<accession>A0A2G2VSQ5</accession>
<dbReference type="GO" id="GO:0043531">
    <property type="term" value="F:ADP binding"/>
    <property type="evidence" value="ECO:0007669"/>
    <property type="project" value="InterPro"/>
</dbReference>
<dbReference type="GO" id="GO:0006952">
    <property type="term" value="P:defense response"/>
    <property type="evidence" value="ECO:0007669"/>
    <property type="project" value="UniProtKB-KW"/>
</dbReference>
<dbReference type="InterPro" id="IPR001611">
    <property type="entry name" value="Leu-rich_rpt"/>
</dbReference>
<dbReference type="PANTHER" id="PTHR33463">
    <property type="entry name" value="NB-ARC DOMAIN-CONTAINING PROTEIN-RELATED"/>
    <property type="match status" value="1"/>
</dbReference>
<name>A0A2G2VSQ5_CAPBA</name>
<organism evidence="3 4">
    <name type="scientific">Capsicum baccatum</name>
    <name type="common">Peruvian pepper</name>
    <dbReference type="NCBI Taxonomy" id="33114"/>
    <lineage>
        <taxon>Eukaryota</taxon>
        <taxon>Viridiplantae</taxon>
        <taxon>Streptophyta</taxon>
        <taxon>Embryophyta</taxon>
        <taxon>Tracheophyta</taxon>
        <taxon>Spermatophyta</taxon>
        <taxon>Magnoliopsida</taxon>
        <taxon>eudicotyledons</taxon>
        <taxon>Gunneridae</taxon>
        <taxon>Pentapetalae</taxon>
        <taxon>asterids</taxon>
        <taxon>lamiids</taxon>
        <taxon>Solanales</taxon>
        <taxon>Solanaceae</taxon>
        <taxon>Solanoideae</taxon>
        <taxon>Capsiceae</taxon>
        <taxon>Capsicum</taxon>
    </lineage>
</organism>
<reference evidence="4" key="2">
    <citation type="journal article" date="2017" name="J. Anim. Genet.">
        <title>Multiple reference genome sequences of hot pepper reveal the massive evolution of plant disease resistance genes by retroduplication.</title>
        <authorList>
            <person name="Kim S."/>
            <person name="Park J."/>
            <person name="Yeom S.-I."/>
            <person name="Kim Y.-M."/>
            <person name="Seo E."/>
            <person name="Kim K.-T."/>
            <person name="Kim M.-S."/>
            <person name="Lee J.M."/>
            <person name="Cheong K."/>
            <person name="Shin H.-S."/>
            <person name="Kim S.-B."/>
            <person name="Han K."/>
            <person name="Lee J."/>
            <person name="Park M."/>
            <person name="Lee H.-A."/>
            <person name="Lee H.-Y."/>
            <person name="Lee Y."/>
            <person name="Oh S."/>
            <person name="Lee J.H."/>
            <person name="Choi E."/>
            <person name="Choi E."/>
            <person name="Lee S.E."/>
            <person name="Jeon J."/>
            <person name="Kim H."/>
            <person name="Choi G."/>
            <person name="Song H."/>
            <person name="Lee J."/>
            <person name="Lee S.-C."/>
            <person name="Kwon J.-K."/>
            <person name="Lee H.-Y."/>
            <person name="Koo N."/>
            <person name="Hong Y."/>
            <person name="Kim R.W."/>
            <person name="Kang W.-H."/>
            <person name="Huh J.H."/>
            <person name="Kang B.-C."/>
            <person name="Yang T.-J."/>
            <person name="Lee Y.-H."/>
            <person name="Bennetzen J.L."/>
            <person name="Choi D."/>
        </authorList>
    </citation>
    <scope>NUCLEOTIDE SEQUENCE [LARGE SCALE GENOMIC DNA]</scope>
    <source>
        <strain evidence="4">cv. PBC81</strain>
    </source>
</reference>
<dbReference type="InterPro" id="IPR042197">
    <property type="entry name" value="Apaf_helical"/>
</dbReference>
<dbReference type="Proteomes" id="UP000224567">
    <property type="component" value="Unassembled WGS sequence"/>
</dbReference>
<keyword evidence="2" id="KW-0611">Plant defense</keyword>
<sequence length="356" mass="40455">MLIVARSSAWIVTHLLKESRFSGHVYWVTVLQDFSITKLQNDIDKALDLDLSTEGDDDKKRVRIPLEIGGGGNLIITSQSVEICERIGCQKKVKVATFSMTESWELFVKTLGHSGDLPLKIEEIAKRMTKKCDGLPLGVITIAANFKIERVELILLFIVEELLAKRNNRGAEFDQGHALLNKLERACLLQSVVNYRGKICMRKHDLVREMALKIRRDEFKWMVKTRAQLVKIPADQEWSEDVDKVTLMVNDITKITLGLSYIRSKLTTLSLLRNSGLWVVANSFFMQRPSLRVLDLSYTVIQQLPGSVSNLENLSALLLQFCDKLRFVPPLNKIKNLIKLDLYGTIFNEVPQGLES</sequence>
<dbReference type="OrthoDB" id="1926275at2759"/>
<dbReference type="InterPro" id="IPR050905">
    <property type="entry name" value="Plant_NBS-LRR"/>
</dbReference>
<dbReference type="AlphaFoldDB" id="A0A2G2VSQ5"/>
<keyword evidence="4" id="KW-1185">Reference proteome</keyword>
<dbReference type="Gene3D" id="1.10.8.430">
    <property type="entry name" value="Helical domain of apoptotic protease-activating factors"/>
    <property type="match status" value="1"/>
</dbReference>
<proteinExistence type="predicted"/>
<dbReference type="InterPro" id="IPR032675">
    <property type="entry name" value="LRR_dom_sf"/>
</dbReference>
<dbReference type="Gene3D" id="3.80.10.10">
    <property type="entry name" value="Ribonuclease Inhibitor"/>
    <property type="match status" value="1"/>
</dbReference>
<gene>
    <name evidence="3" type="ORF">CQW23_23673</name>
</gene>
<reference evidence="3 4" key="1">
    <citation type="journal article" date="2017" name="Genome Biol.">
        <title>New reference genome sequences of hot pepper reveal the massive evolution of plant disease-resistance genes by retroduplication.</title>
        <authorList>
            <person name="Kim S."/>
            <person name="Park J."/>
            <person name="Yeom S.I."/>
            <person name="Kim Y.M."/>
            <person name="Seo E."/>
            <person name="Kim K.T."/>
            <person name="Kim M.S."/>
            <person name="Lee J.M."/>
            <person name="Cheong K."/>
            <person name="Shin H.S."/>
            <person name="Kim S.B."/>
            <person name="Han K."/>
            <person name="Lee J."/>
            <person name="Park M."/>
            <person name="Lee H.A."/>
            <person name="Lee H.Y."/>
            <person name="Lee Y."/>
            <person name="Oh S."/>
            <person name="Lee J.H."/>
            <person name="Choi E."/>
            <person name="Choi E."/>
            <person name="Lee S.E."/>
            <person name="Jeon J."/>
            <person name="Kim H."/>
            <person name="Choi G."/>
            <person name="Song H."/>
            <person name="Lee J."/>
            <person name="Lee S.C."/>
            <person name="Kwon J.K."/>
            <person name="Lee H.Y."/>
            <person name="Koo N."/>
            <person name="Hong Y."/>
            <person name="Kim R.W."/>
            <person name="Kang W.H."/>
            <person name="Huh J.H."/>
            <person name="Kang B.C."/>
            <person name="Yang T.J."/>
            <person name="Lee Y.H."/>
            <person name="Bennetzen J.L."/>
            <person name="Choi D."/>
        </authorList>
    </citation>
    <scope>NUCLEOTIDE SEQUENCE [LARGE SCALE GENOMIC DNA]</scope>
    <source>
        <strain evidence="4">cv. PBC81</strain>
    </source>
</reference>
<evidence type="ECO:0000256" key="1">
    <source>
        <dbReference type="ARBA" id="ARBA00022614"/>
    </source>
</evidence>
<dbReference type="GO" id="GO:0005524">
    <property type="term" value="F:ATP binding"/>
    <property type="evidence" value="ECO:0007669"/>
    <property type="project" value="UniProtKB-KW"/>
</dbReference>
<evidence type="ECO:0000256" key="2">
    <source>
        <dbReference type="ARBA" id="ARBA00022821"/>
    </source>
</evidence>
<evidence type="ECO:0000313" key="3">
    <source>
        <dbReference type="EMBL" id="PHT35973.1"/>
    </source>
</evidence>
<comment type="caution">
    <text evidence="3">The sequence shown here is derived from an EMBL/GenBank/DDBJ whole genome shotgun (WGS) entry which is preliminary data.</text>
</comment>
<evidence type="ECO:0000313" key="4">
    <source>
        <dbReference type="Proteomes" id="UP000224567"/>
    </source>
</evidence>
<dbReference type="Pfam" id="PF13855">
    <property type="entry name" value="LRR_8"/>
    <property type="match status" value="1"/>
</dbReference>